<accession>A0A516KV08</accession>
<gene>
    <name evidence="2" type="primary">27</name>
    <name evidence="2" type="ORF">SEA_FUZZBUSTER_27</name>
</gene>
<feature type="compositionally biased region" description="Acidic residues" evidence="1">
    <location>
        <begin position="244"/>
        <end position="256"/>
    </location>
</feature>
<feature type="region of interest" description="Disordered" evidence="1">
    <location>
        <begin position="21"/>
        <end position="42"/>
    </location>
</feature>
<proteinExistence type="predicted"/>
<dbReference type="EMBL" id="MN062720">
    <property type="protein sequence ID" value="QDP45511.1"/>
    <property type="molecule type" value="Genomic_DNA"/>
</dbReference>
<organism evidence="2 3">
    <name type="scientific">Microbacterium phage FuzzBuster</name>
    <dbReference type="NCBI Taxonomy" id="2590935"/>
    <lineage>
        <taxon>Viruses</taxon>
        <taxon>Duplodnaviria</taxon>
        <taxon>Heunggongvirae</taxon>
        <taxon>Uroviricota</taxon>
        <taxon>Caudoviricetes</taxon>
        <taxon>Hodgkinviridae</taxon>
        <taxon>Fuzzbustervirus</taxon>
        <taxon>Fuzzbustervirus fuzzbuster</taxon>
    </lineage>
</organism>
<dbReference type="Proteomes" id="UP000315280">
    <property type="component" value="Segment"/>
</dbReference>
<sequence>MRTPHRSRLALAASTFRSLAPAEARPDAEAASPPRQAWAGPIGFEGVTTGDGRLIEREALRWPTDLTAENPIDFRYVSEDVGFHDGAVVVGHINTLERISLEDAQARLAALGLQPMALEGDILVIWATGDIVTDSEVAEAAAAAIGDMRGRGVSMDLDAIVWEVRVRAEIVAEEDAFMEAMLNEGEDSNWTPPERREVDGYVVVEEGNPDDSIMVMIDAEIRTATGVSVPAFSEALISIVEAGDQIDPEEQEDAEREEAAPTEDAAATDDDEEALVAAAAPVAPPAAWFANPQLDGPTPLTITEDGRVFGHAATFDQCHVASPAGEGICVLAPRSRMNYAKFHLGSLLTDDGESISVGKITMGTGHAAARLRTAAATEHYDNTGTAVADVRAGEDRFGIWLAGSLRPDVTDEQVRALRASPISGDWRKVDGNLELVAALAVNVPGFPVIPRPSGLVASGELMSLVATGIVLEEPVVEDARVDDRISDSELAALRRLAARELERENLAARTRVTTFANKQRVAAFAAARA</sequence>
<keyword evidence="2" id="KW-0645">Protease</keyword>
<evidence type="ECO:0000313" key="2">
    <source>
        <dbReference type="EMBL" id="QDP45511.1"/>
    </source>
</evidence>
<feature type="region of interest" description="Disordered" evidence="1">
    <location>
        <begin position="243"/>
        <end position="271"/>
    </location>
</feature>
<name>A0A516KV08_9CAUD</name>
<reference evidence="2 3" key="1">
    <citation type="submission" date="2019-06" db="EMBL/GenBank/DDBJ databases">
        <authorList>
            <person name="Austin C.R."/>
            <person name="Baumgardner C.A."/>
            <person name="Baysinger H.J."/>
            <person name="David A.M."/>
            <person name="Folse N.B."/>
            <person name="Gammon C.A."/>
            <person name="Garcia V.M."/>
            <person name="Gobble C.S."/>
            <person name="Herold B.N."/>
            <person name="Huamancondor M.S."/>
            <person name="Matheson G.R."/>
            <person name="Mondragon I."/>
            <person name="Nemes S.A."/>
            <person name="Neri L.M."/>
            <person name="Renaud V.D."/>
            <person name="Rigsbee E.A."/>
            <person name="Rockette B.M."/>
            <person name="Santiago M.R."/>
            <person name="Savage M.D."/>
            <person name="Simpson J.M."/>
            <person name="Slentz J.N."/>
            <person name="Spencer B.G."/>
            <person name="White D.J."/>
            <person name="Yarboro C.B."/>
            <person name="Anderson E.L."/>
            <person name="Wallen J.R."/>
            <person name="Gainey M.D."/>
            <person name="Garlena R.A."/>
            <person name="Russell D.A."/>
            <person name="Pope W.H."/>
            <person name="Jacobs-Sera D."/>
            <person name="Hatfull G.F."/>
        </authorList>
    </citation>
    <scope>NUCLEOTIDE SEQUENCE [LARGE SCALE GENOMIC DNA]</scope>
</reference>
<evidence type="ECO:0000313" key="3">
    <source>
        <dbReference type="Proteomes" id="UP000315280"/>
    </source>
</evidence>
<dbReference type="GO" id="GO:0008233">
    <property type="term" value="F:peptidase activity"/>
    <property type="evidence" value="ECO:0007669"/>
    <property type="project" value="UniProtKB-KW"/>
</dbReference>
<protein>
    <submittedName>
        <fullName evidence="2">Capsid maturation protease</fullName>
    </submittedName>
</protein>
<dbReference type="GO" id="GO:0006508">
    <property type="term" value="P:proteolysis"/>
    <property type="evidence" value="ECO:0007669"/>
    <property type="project" value="UniProtKB-KW"/>
</dbReference>
<keyword evidence="2" id="KW-0378">Hydrolase</keyword>
<keyword evidence="3" id="KW-1185">Reference proteome</keyword>
<evidence type="ECO:0000256" key="1">
    <source>
        <dbReference type="SAM" id="MobiDB-lite"/>
    </source>
</evidence>